<name>A0ACC2S6D4_9FUNG</name>
<proteinExistence type="predicted"/>
<reference evidence="1" key="1">
    <citation type="submission" date="2022-04" db="EMBL/GenBank/DDBJ databases">
        <title>Genome of the entomopathogenic fungus Entomophthora muscae.</title>
        <authorList>
            <person name="Elya C."/>
            <person name="Lovett B.R."/>
            <person name="Lee E."/>
            <person name="Macias A.M."/>
            <person name="Hajek A.E."/>
            <person name="De Bivort B.L."/>
            <person name="Kasson M.T."/>
            <person name="De Fine Licht H.H."/>
            <person name="Stajich J.E."/>
        </authorList>
    </citation>
    <scope>NUCLEOTIDE SEQUENCE</scope>
    <source>
        <strain evidence="1">Berkeley</strain>
    </source>
</reference>
<evidence type="ECO:0000313" key="2">
    <source>
        <dbReference type="Proteomes" id="UP001165960"/>
    </source>
</evidence>
<accession>A0ACC2S6D4</accession>
<evidence type="ECO:0000313" key="1">
    <source>
        <dbReference type="EMBL" id="KAJ9057853.1"/>
    </source>
</evidence>
<comment type="caution">
    <text evidence="1">The sequence shown here is derived from an EMBL/GenBank/DDBJ whole genome shotgun (WGS) entry which is preliminary data.</text>
</comment>
<protein>
    <submittedName>
        <fullName evidence="1">Uncharacterized protein</fullName>
    </submittedName>
</protein>
<sequence length="136" mass="14363">MQFRSLAFISAVACATNPNVTAPGPAATKSDTNTSDSNLPSLSPSAKKATKLTTVELSLPWDNPCSAKETPSCKISIDADAIKAGAYISANIIYGIKAKGFKGNKKTKIFGRNRKGARKNKLSSLVLTFKKGVERG</sequence>
<dbReference type="Proteomes" id="UP001165960">
    <property type="component" value="Unassembled WGS sequence"/>
</dbReference>
<keyword evidence="2" id="KW-1185">Reference proteome</keyword>
<dbReference type="EMBL" id="QTSX02005761">
    <property type="protein sequence ID" value="KAJ9057853.1"/>
    <property type="molecule type" value="Genomic_DNA"/>
</dbReference>
<gene>
    <name evidence="1" type="ORF">DSO57_1018603</name>
</gene>
<organism evidence="1 2">
    <name type="scientific">Entomophthora muscae</name>
    <dbReference type="NCBI Taxonomy" id="34485"/>
    <lineage>
        <taxon>Eukaryota</taxon>
        <taxon>Fungi</taxon>
        <taxon>Fungi incertae sedis</taxon>
        <taxon>Zoopagomycota</taxon>
        <taxon>Entomophthoromycotina</taxon>
        <taxon>Entomophthoromycetes</taxon>
        <taxon>Entomophthorales</taxon>
        <taxon>Entomophthoraceae</taxon>
        <taxon>Entomophthora</taxon>
    </lineage>
</organism>